<accession>A0A1H6FJW6</accession>
<sequence length="193" mass="20104">MRVPPELVVLDLDGTLARLDVDWVSLRAIARAWARAAGVAVARPGVLSTIDALRAAGQPLAAAAASRLDALVALHEREAAARCQLNAALLEWLRKRQPQAGLAVLTLNGRAAARTALARAGLAGRVAIIVARGEAPAKPAAHGLWRILASSDCTPDRALLVGDSAVDAACARSAGVPFLPVDAVGVRWEGWDR</sequence>
<reference evidence="2" key="1">
    <citation type="submission" date="2016-10" db="EMBL/GenBank/DDBJ databases">
        <authorList>
            <person name="Varghese N."/>
            <person name="Submissions S."/>
        </authorList>
    </citation>
    <scope>NUCLEOTIDE SEQUENCE [LARGE SCALE GENOMIC DNA]</scope>
    <source>
        <strain evidence="2">ATCC 35263</strain>
    </source>
</reference>
<name>A0A1H6FJW6_THEAL</name>
<dbReference type="Pfam" id="PF13419">
    <property type="entry name" value="HAD_2"/>
    <property type="match status" value="1"/>
</dbReference>
<dbReference type="PANTHER" id="PTHR43434:SF1">
    <property type="entry name" value="PHOSPHOGLYCOLATE PHOSPHATASE"/>
    <property type="match status" value="1"/>
</dbReference>
<dbReference type="InterPro" id="IPR041492">
    <property type="entry name" value="HAD_2"/>
</dbReference>
<organism evidence="1 2">
    <name type="scientific">Thermoleophilum album</name>
    <dbReference type="NCBI Taxonomy" id="29539"/>
    <lineage>
        <taxon>Bacteria</taxon>
        <taxon>Bacillati</taxon>
        <taxon>Actinomycetota</taxon>
        <taxon>Thermoleophilia</taxon>
        <taxon>Thermoleophilales</taxon>
        <taxon>Thermoleophilaceae</taxon>
        <taxon>Thermoleophilum</taxon>
    </lineage>
</organism>
<gene>
    <name evidence="1" type="ORF">SAMN02745716_0369</name>
</gene>
<dbReference type="InterPro" id="IPR050155">
    <property type="entry name" value="HAD-like_hydrolase_sf"/>
</dbReference>
<protein>
    <submittedName>
        <fullName evidence="1">Phosphoglycolate phosphatase</fullName>
    </submittedName>
</protein>
<dbReference type="OrthoDB" id="9810501at2"/>
<dbReference type="STRING" id="29539.SAMN02745716_0369"/>
<dbReference type="InterPro" id="IPR023214">
    <property type="entry name" value="HAD_sf"/>
</dbReference>
<dbReference type="GO" id="GO:0006281">
    <property type="term" value="P:DNA repair"/>
    <property type="evidence" value="ECO:0007669"/>
    <property type="project" value="TreeGrafter"/>
</dbReference>
<dbReference type="EMBL" id="FNWJ01000001">
    <property type="protein sequence ID" value="SEH10510.1"/>
    <property type="molecule type" value="Genomic_DNA"/>
</dbReference>
<evidence type="ECO:0000313" key="2">
    <source>
        <dbReference type="Proteomes" id="UP000222056"/>
    </source>
</evidence>
<proteinExistence type="predicted"/>
<dbReference type="SUPFAM" id="SSF56784">
    <property type="entry name" value="HAD-like"/>
    <property type="match status" value="1"/>
</dbReference>
<dbReference type="GO" id="GO:0008967">
    <property type="term" value="F:phosphoglycolate phosphatase activity"/>
    <property type="evidence" value="ECO:0007669"/>
    <property type="project" value="TreeGrafter"/>
</dbReference>
<keyword evidence="2" id="KW-1185">Reference proteome</keyword>
<evidence type="ECO:0000313" key="1">
    <source>
        <dbReference type="EMBL" id="SEH10510.1"/>
    </source>
</evidence>
<dbReference type="PANTHER" id="PTHR43434">
    <property type="entry name" value="PHOSPHOGLYCOLATE PHOSPHATASE"/>
    <property type="match status" value="1"/>
</dbReference>
<dbReference type="InterPro" id="IPR036412">
    <property type="entry name" value="HAD-like_sf"/>
</dbReference>
<dbReference type="Proteomes" id="UP000222056">
    <property type="component" value="Unassembled WGS sequence"/>
</dbReference>
<dbReference type="GO" id="GO:0005829">
    <property type="term" value="C:cytosol"/>
    <property type="evidence" value="ECO:0007669"/>
    <property type="project" value="TreeGrafter"/>
</dbReference>
<dbReference type="Gene3D" id="1.10.260.80">
    <property type="match status" value="1"/>
</dbReference>
<dbReference type="AlphaFoldDB" id="A0A1H6FJW6"/>
<dbReference type="RefSeq" id="WP_093115699.1">
    <property type="nucleotide sequence ID" value="NZ_FNWJ01000001.1"/>
</dbReference>
<dbReference type="Gene3D" id="3.40.50.1000">
    <property type="entry name" value="HAD superfamily/HAD-like"/>
    <property type="match status" value="1"/>
</dbReference>